<dbReference type="CDD" id="cd00616">
    <property type="entry name" value="AHBA_syn"/>
    <property type="match status" value="1"/>
</dbReference>
<dbReference type="PANTHER" id="PTHR30244:SF34">
    <property type="entry name" value="DTDP-4-AMINO-4,6-DIDEOXYGALACTOSE TRANSAMINASE"/>
    <property type="match status" value="1"/>
</dbReference>
<dbReference type="InterPro" id="IPR015424">
    <property type="entry name" value="PyrdxlP-dep_Trfase"/>
</dbReference>
<evidence type="ECO:0000256" key="1">
    <source>
        <dbReference type="RuleBase" id="RU004508"/>
    </source>
</evidence>
<evidence type="ECO:0008006" key="4">
    <source>
        <dbReference type="Google" id="ProtNLM"/>
    </source>
</evidence>
<dbReference type="GO" id="GO:0000271">
    <property type="term" value="P:polysaccharide biosynthetic process"/>
    <property type="evidence" value="ECO:0007669"/>
    <property type="project" value="TreeGrafter"/>
</dbReference>
<protein>
    <recommendedName>
        <fullName evidence="4">DegT/DnrJ/EryC1/StrS family aminotransferase</fullName>
    </recommendedName>
</protein>
<name>A0A1F5YC94_9BACT</name>
<dbReference type="Proteomes" id="UP000176992">
    <property type="component" value="Unassembled WGS sequence"/>
</dbReference>
<dbReference type="InterPro" id="IPR015421">
    <property type="entry name" value="PyrdxlP-dep_Trfase_major"/>
</dbReference>
<gene>
    <name evidence="2" type="ORF">A2Z86_00885</name>
</gene>
<accession>A0A1F5YC94</accession>
<dbReference type="PANTHER" id="PTHR30244">
    <property type="entry name" value="TRANSAMINASE"/>
    <property type="match status" value="1"/>
</dbReference>
<dbReference type="Gene3D" id="3.90.1150.10">
    <property type="entry name" value="Aspartate Aminotransferase, domain 1"/>
    <property type="match status" value="1"/>
</dbReference>
<comment type="similarity">
    <text evidence="1">Belongs to the DegT/DnrJ/EryC1 family.</text>
</comment>
<dbReference type="SUPFAM" id="SSF53383">
    <property type="entry name" value="PLP-dependent transferases"/>
    <property type="match status" value="1"/>
</dbReference>
<comment type="caution">
    <text evidence="2">The sequence shown here is derived from an EMBL/GenBank/DDBJ whole genome shotgun (WGS) entry which is preliminary data.</text>
</comment>
<proteinExistence type="inferred from homology"/>
<dbReference type="GO" id="GO:0008483">
    <property type="term" value="F:transaminase activity"/>
    <property type="evidence" value="ECO:0007669"/>
    <property type="project" value="TreeGrafter"/>
</dbReference>
<keyword evidence="1" id="KW-0663">Pyridoxal phosphate</keyword>
<dbReference type="InterPro" id="IPR015422">
    <property type="entry name" value="PyrdxlP-dep_Trfase_small"/>
</dbReference>
<dbReference type="AlphaFoldDB" id="A0A1F5YC94"/>
<reference evidence="2 3" key="1">
    <citation type="journal article" date="2016" name="Nat. Commun.">
        <title>Thousands of microbial genomes shed light on interconnected biogeochemical processes in an aquifer system.</title>
        <authorList>
            <person name="Anantharaman K."/>
            <person name="Brown C.T."/>
            <person name="Hug L.A."/>
            <person name="Sharon I."/>
            <person name="Castelle C.J."/>
            <person name="Probst A.J."/>
            <person name="Thomas B.C."/>
            <person name="Singh A."/>
            <person name="Wilkins M.J."/>
            <person name="Karaoz U."/>
            <person name="Brodie E.L."/>
            <person name="Williams K.H."/>
            <person name="Hubbard S.S."/>
            <person name="Banfield J.F."/>
        </authorList>
    </citation>
    <scope>NUCLEOTIDE SEQUENCE [LARGE SCALE GENOMIC DNA]</scope>
</reference>
<dbReference type="Pfam" id="PF01041">
    <property type="entry name" value="DegT_DnrJ_EryC1"/>
    <property type="match status" value="1"/>
</dbReference>
<sequence>MAELALKGGAPVRETPYPAWPCWDDEEIKAAEAVIRSGKWGMAQGDKVLELEKKFAAYQEAAQGIAATSGTTALRAALLAAELEADSEVIVPSYTFVASGTAVLEANLIPVFADIEPETYNIDPDSVESLITDKTSAIMPVHLAGLPADMDRIMALARKRGLTVIEDACQAWGSEYRGRKVGAIGLAGAFSFQSSKHITAGEGGMLVTNDSGFALRARSIVNCGRREGGAWHEHDRLGGNYRLSELHAAVILAQLGRYQGMLERRQQAAAFLREKLSAIEGLRPLKLPEYATASSCHLFILRYDSDSFGGLKRETLIKALNAEGIQPAHGGYFIPVHRQRVFLEKRVGSFDLIASHRFRGKVIDYAQFECPVAERACGGEAVWLLQNLLLADREGLEDIVRAFEKIRAHHTELLE</sequence>
<dbReference type="GO" id="GO:0030170">
    <property type="term" value="F:pyridoxal phosphate binding"/>
    <property type="evidence" value="ECO:0007669"/>
    <property type="project" value="TreeGrafter"/>
</dbReference>
<evidence type="ECO:0000313" key="2">
    <source>
        <dbReference type="EMBL" id="OGF97810.1"/>
    </source>
</evidence>
<dbReference type="Gene3D" id="3.40.640.10">
    <property type="entry name" value="Type I PLP-dependent aspartate aminotransferase-like (Major domain)"/>
    <property type="match status" value="1"/>
</dbReference>
<evidence type="ECO:0000313" key="3">
    <source>
        <dbReference type="Proteomes" id="UP000176992"/>
    </source>
</evidence>
<organism evidence="2 3">
    <name type="scientific">Candidatus Glassbacteria bacterium GWA2_58_10</name>
    <dbReference type="NCBI Taxonomy" id="1817865"/>
    <lineage>
        <taxon>Bacteria</taxon>
        <taxon>Candidatus Glassiibacteriota</taxon>
    </lineage>
</organism>
<dbReference type="EMBL" id="MFIV01000208">
    <property type="protein sequence ID" value="OGF97810.1"/>
    <property type="molecule type" value="Genomic_DNA"/>
</dbReference>
<dbReference type="InterPro" id="IPR000653">
    <property type="entry name" value="DegT/StrS_aminotransferase"/>
</dbReference>